<proteinExistence type="predicted"/>
<comment type="subcellular location">
    <subcellularLocation>
        <location evidence="1">Cell membrane</location>
        <topology evidence="1">Multi-pass membrane protein</topology>
    </subcellularLocation>
</comment>
<keyword evidence="3 6" id="KW-0812">Transmembrane</keyword>
<dbReference type="PANTHER" id="PTHR23501:SF191">
    <property type="entry name" value="VACUOLAR BASIC AMINO ACID TRANSPORTER 4"/>
    <property type="match status" value="1"/>
</dbReference>
<dbReference type="RefSeq" id="WP_217067515.1">
    <property type="nucleotide sequence ID" value="NZ_JAHQCS010000134.1"/>
</dbReference>
<evidence type="ECO:0000256" key="4">
    <source>
        <dbReference type="ARBA" id="ARBA00022989"/>
    </source>
</evidence>
<keyword evidence="4 6" id="KW-1133">Transmembrane helix</keyword>
<dbReference type="PANTHER" id="PTHR23501">
    <property type="entry name" value="MAJOR FACILITATOR SUPERFAMILY"/>
    <property type="match status" value="1"/>
</dbReference>
<feature type="transmembrane region" description="Helical" evidence="6">
    <location>
        <begin position="102"/>
        <end position="122"/>
    </location>
</feature>
<keyword evidence="5 6" id="KW-0472">Membrane</keyword>
<evidence type="ECO:0000259" key="8">
    <source>
        <dbReference type="PROSITE" id="PS50850"/>
    </source>
</evidence>
<accession>A0ABS6JI56</accession>
<evidence type="ECO:0000313" key="10">
    <source>
        <dbReference type="Proteomes" id="UP000784880"/>
    </source>
</evidence>
<name>A0ABS6JI56_9BACI</name>
<keyword evidence="7" id="KW-0732">Signal</keyword>
<evidence type="ECO:0000256" key="2">
    <source>
        <dbReference type="ARBA" id="ARBA00022448"/>
    </source>
</evidence>
<dbReference type="Pfam" id="PF07690">
    <property type="entry name" value="MFS_1"/>
    <property type="match status" value="1"/>
</dbReference>
<keyword evidence="10" id="KW-1185">Reference proteome</keyword>
<dbReference type="EMBL" id="JAHQCS010000134">
    <property type="protein sequence ID" value="MBU9713354.1"/>
    <property type="molecule type" value="Genomic_DNA"/>
</dbReference>
<feature type="transmembrane region" description="Helical" evidence="6">
    <location>
        <begin position="224"/>
        <end position="241"/>
    </location>
</feature>
<dbReference type="Proteomes" id="UP000784880">
    <property type="component" value="Unassembled WGS sequence"/>
</dbReference>
<gene>
    <name evidence="9" type="ORF">KS419_16625</name>
</gene>
<evidence type="ECO:0000256" key="7">
    <source>
        <dbReference type="SAM" id="SignalP"/>
    </source>
</evidence>
<evidence type="ECO:0000256" key="1">
    <source>
        <dbReference type="ARBA" id="ARBA00004651"/>
    </source>
</evidence>
<evidence type="ECO:0000256" key="5">
    <source>
        <dbReference type="ARBA" id="ARBA00023136"/>
    </source>
</evidence>
<feature type="transmembrane region" description="Helical" evidence="6">
    <location>
        <begin position="353"/>
        <end position="374"/>
    </location>
</feature>
<feature type="domain" description="Major facilitator superfamily (MFS) profile" evidence="8">
    <location>
        <begin position="8"/>
        <end position="488"/>
    </location>
</feature>
<feature type="transmembrane region" description="Helical" evidence="6">
    <location>
        <begin position="394"/>
        <end position="411"/>
    </location>
</feature>
<dbReference type="PROSITE" id="PS50850">
    <property type="entry name" value="MFS"/>
    <property type="match status" value="1"/>
</dbReference>
<feature type="transmembrane region" description="Helical" evidence="6">
    <location>
        <begin position="194"/>
        <end position="218"/>
    </location>
</feature>
<sequence length="496" mass="54140">MNTKRPFVLAAVMLGMFMAAVEATIVATAMPSIVSDLGGFSLFSWVFSSYLLMQVVMIPIYGKLSDMFGRKIIFCIGISIFLVGSFLCGLSTTIEFLILSRFIQGIGAGAVQPIATTIVGDIYTKEERAKIQGYLASVWGISSVMGPVLGGIFVAVAHWKWVFWVNIPFGIIAMIGVIIFLHEEVEKQTKKIDYIGSGLLLVTVSALMIVFIQGGVYWSWTSPQIISLMLLVVVAFFLFLYQEKRAEDPVMSLSIWRHKLIATANVASLTLGAMLIGVSSFLPTYVQIVLDQPAVIAGFTLTMVSIGWPISSTLAGRWIITKGTWKTAMYGGVSILIGSILFLTLSIVQHPLWAGAGSFFLGAGMGFSTTTFIVSIQSTVSWRLRGVATASNMFMRLLGSALGVAMLGGILNTRMKQYLEGVMEGEDFTIKPSLDVVNLLLDPIGREQFTVRERELIEEGLTSSLNSVYVGVFILALISFFLIINLPKNESNDLDK</sequence>
<evidence type="ECO:0000256" key="3">
    <source>
        <dbReference type="ARBA" id="ARBA00022692"/>
    </source>
</evidence>
<feature type="transmembrane region" description="Helical" evidence="6">
    <location>
        <begin position="262"/>
        <end position="282"/>
    </location>
</feature>
<feature type="transmembrane region" description="Helical" evidence="6">
    <location>
        <begin position="72"/>
        <end position="96"/>
    </location>
</feature>
<organism evidence="9 10">
    <name type="scientific">Evansella tamaricis</name>
    <dbReference type="NCBI Taxonomy" id="2069301"/>
    <lineage>
        <taxon>Bacteria</taxon>
        <taxon>Bacillati</taxon>
        <taxon>Bacillota</taxon>
        <taxon>Bacilli</taxon>
        <taxon>Bacillales</taxon>
        <taxon>Bacillaceae</taxon>
        <taxon>Evansella</taxon>
    </lineage>
</organism>
<keyword evidence="2" id="KW-0813">Transport</keyword>
<feature type="chain" id="PRO_5045285429" evidence="7">
    <location>
        <begin position="24"/>
        <end position="496"/>
    </location>
</feature>
<feature type="transmembrane region" description="Helical" evidence="6">
    <location>
        <begin position="468"/>
        <end position="486"/>
    </location>
</feature>
<feature type="transmembrane region" description="Helical" evidence="6">
    <location>
        <begin position="327"/>
        <end position="347"/>
    </location>
</feature>
<comment type="caution">
    <text evidence="9">The sequence shown here is derived from an EMBL/GenBank/DDBJ whole genome shotgun (WGS) entry which is preliminary data.</text>
</comment>
<feature type="transmembrane region" description="Helical" evidence="6">
    <location>
        <begin position="161"/>
        <end position="182"/>
    </location>
</feature>
<evidence type="ECO:0000313" key="9">
    <source>
        <dbReference type="EMBL" id="MBU9713354.1"/>
    </source>
</evidence>
<dbReference type="CDD" id="cd17502">
    <property type="entry name" value="MFS_Azr1_MDR_like"/>
    <property type="match status" value="1"/>
</dbReference>
<dbReference type="InterPro" id="IPR011701">
    <property type="entry name" value="MFS"/>
</dbReference>
<dbReference type="InterPro" id="IPR020846">
    <property type="entry name" value="MFS_dom"/>
</dbReference>
<reference evidence="9 10" key="1">
    <citation type="submission" date="2021-06" db="EMBL/GenBank/DDBJ databases">
        <title>Bacillus sp. RD4P76, an endophyte from a halophyte.</title>
        <authorList>
            <person name="Sun J.-Q."/>
        </authorList>
    </citation>
    <scope>NUCLEOTIDE SEQUENCE [LARGE SCALE GENOMIC DNA]</scope>
    <source>
        <strain evidence="9 10">CGMCC 1.15917</strain>
    </source>
</reference>
<feature type="signal peptide" evidence="7">
    <location>
        <begin position="1"/>
        <end position="23"/>
    </location>
</feature>
<feature type="transmembrane region" description="Helical" evidence="6">
    <location>
        <begin position="294"/>
        <end position="315"/>
    </location>
</feature>
<evidence type="ECO:0000256" key="6">
    <source>
        <dbReference type="SAM" id="Phobius"/>
    </source>
</evidence>
<protein>
    <submittedName>
        <fullName evidence="9">MFS transporter</fullName>
    </submittedName>
</protein>
<feature type="transmembrane region" description="Helical" evidence="6">
    <location>
        <begin position="39"/>
        <end position="60"/>
    </location>
</feature>
<feature type="transmembrane region" description="Helical" evidence="6">
    <location>
        <begin position="134"/>
        <end position="155"/>
    </location>
</feature>